<accession>A0A9C7PPQ0</accession>
<dbReference type="Proteomes" id="UP001061958">
    <property type="component" value="Unassembled WGS sequence"/>
</dbReference>
<keyword evidence="1" id="KW-0472">Membrane</keyword>
<dbReference type="PROSITE" id="PS51257">
    <property type="entry name" value="PROKAR_LIPOPROTEIN"/>
    <property type="match status" value="1"/>
</dbReference>
<proteinExistence type="predicted"/>
<dbReference type="Gene3D" id="1.10.150.50">
    <property type="entry name" value="Transcription Factor, Ets-1"/>
    <property type="match status" value="1"/>
</dbReference>
<comment type="caution">
    <text evidence="3">The sequence shown here is derived from an EMBL/GenBank/DDBJ whole genome shotgun (WGS) entry which is preliminary data.</text>
</comment>
<protein>
    <recommendedName>
        <fullName evidence="2">SAM domain-containing protein</fullName>
    </recommendedName>
</protein>
<organism evidence="3 4">
    <name type="scientific">Galdieria partita</name>
    <dbReference type="NCBI Taxonomy" id="83374"/>
    <lineage>
        <taxon>Eukaryota</taxon>
        <taxon>Rhodophyta</taxon>
        <taxon>Bangiophyceae</taxon>
        <taxon>Galdieriales</taxon>
        <taxon>Galdieriaceae</taxon>
        <taxon>Galdieria</taxon>
    </lineage>
</organism>
<feature type="transmembrane region" description="Helical" evidence="1">
    <location>
        <begin position="153"/>
        <end position="177"/>
    </location>
</feature>
<dbReference type="EMBL" id="BQMJ01000002">
    <property type="protein sequence ID" value="GJQ08403.1"/>
    <property type="molecule type" value="Genomic_DNA"/>
</dbReference>
<feature type="transmembrane region" description="Helical" evidence="1">
    <location>
        <begin position="94"/>
        <end position="121"/>
    </location>
</feature>
<feature type="domain" description="SAM" evidence="2">
    <location>
        <begin position="240"/>
        <end position="302"/>
    </location>
</feature>
<dbReference type="AlphaFoldDB" id="A0A9C7PPQ0"/>
<reference evidence="3" key="2">
    <citation type="submission" date="2022-01" db="EMBL/GenBank/DDBJ databases">
        <authorList>
            <person name="Hirooka S."/>
            <person name="Miyagishima S.Y."/>
        </authorList>
    </citation>
    <scope>NUCLEOTIDE SEQUENCE</scope>
    <source>
        <strain evidence="3">NBRC 102759</strain>
    </source>
</reference>
<dbReference type="InterPro" id="IPR013761">
    <property type="entry name" value="SAM/pointed_sf"/>
</dbReference>
<keyword evidence="4" id="KW-1185">Reference proteome</keyword>
<keyword evidence="1" id="KW-1133">Transmembrane helix</keyword>
<dbReference type="SMART" id="SM00454">
    <property type="entry name" value="SAM"/>
    <property type="match status" value="1"/>
</dbReference>
<evidence type="ECO:0000313" key="4">
    <source>
        <dbReference type="Proteomes" id="UP001061958"/>
    </source>
</evidence>
<gene>
    <name evidence="3" type="ORF">GpartN1_g194.t1</name>
</gene>
<sequence length="302" mass="35041">MKLNPNGSFCFAASCSLHTERFLIKRYLCRRAHCLVEFGLRMPLYIRSGTRDSHQRDWSSHSVAKFMDTTTEKDANKRHLLWNPERPATSLLKYVLITAFIFVTFCAVPFTLHALPFLLIWPVATVKMVFIPLFIGLGLFMGSYFIVFSISALAFVSLTSLSFLLPLIVLFSFVVLLQSSTRNQNKKSKISISRRNKGSDTSIGNRDEWFETLHRRSQDELELFDNRLRQKSKPAELKFWTMEDIVDELVSANLEEYISVFQEHRIDGKVLSQLTEKNLKEDLGICKLGDRKRLMNLFRIRE</sequence>
<evidence type="ECO:0000313" key="3">
    <source>
        <dbReference type="EMBL" id="GJQ08403.1"/>
    </source>
</evidence>
<feature type="transmembrane region" description="Helical" evidence="1">
    <location>
        <begin position="128"/>
        <end position="147"/>
    </location>
</feature>
<keyword evidence="1" id="KW-0812">Transmembrane</keyword>
<dbReference type="Pfam" id="PF00536">
    <property type="entry name" value="SAM_1"/>
    <property type="match status" value="1"/>
</dbReference>
<dbReference type="PROSITE" id="PS50105">
    <property type="entry name" value="SAM_DOMAIN"/>
    <property type="match status" value="1"/>
</dbReference>
<evidence type="ECO:0000256" key="1">
    <source>
        <dbReference type="SAM" id="Phobius"/>
    </source>
</evidence>
<dbReference type="OrthoDB" id="2020496at2759"/>
<evidence type="ECO:0000259" key="2">
    <source>
        <dbReference type="PROSITE" id="PS50105"/>
    </source>
</evidence>
<name>A0A9C7PPQ0_9RHOD</name>
<dbReference type="SUPFAM" id="SSF47769">
    <property type="entry name" value="SAM/Pointed domain"/>
    <property type="match status" value="1"/>
</dbReference>
<reference evidence="3" key="1">
    <citation type="journal article" date="2022" name="Proc. Natl. Acad. Sci. U.S.A.">
        <title>Life cycle and functional genomics of the unicellular red alga Galdieria for elucidating algal and plant evolution and industrial use.</title>
        <authorList>
            <person name="Hirooka S."/>
            <person name="Itabashi T."/>
            <person name="Ichinose T.M."/>
            <person name="Onuma R."/>
            <person name="Fujiwara T."/>
            <person name="Yamashita S."/>
            <person name="Jong L.W."/>
            <person name="Tomita R."/>
            <person name="Iwane A.H."/>
            <person name="Miyagishima S.Y."/>
        </authorList>
    </citation>
    <scope>NUCLEOTIDE SEQUENCE</scope>
    <source>
        <strain evidence="3">NBRC 102759</strain>
    </source>
</reference>
<dbReference type="InterPro" id="IPR001660">
    <property type="entry name" value="SAM"/>
</dbReference>